<dbReference type="Gene3D" id="3.90.550.10">
    <property type="entry name" value="Spore Coat Polysaccharide Biosynthesis Protein SpsA, Chain A"/>
    <property type="match status" value="1"/>
</dbReference>
<dbReference type="InterPro" id="IPR054028">
    <property type="entry name" value="TarS/TarP_linker"/>
</dbReference>
<proteinExistence type="predicted"/>
<evidence type="ECO:0000259" key="2">
    <source>
        <dbReference type="Pfam" id="PF22181"/>
    </source>
</evidence>
<dbReference type="CDD" id="cd00761">
    <property type="entry name" value="Glyco_tranf_GTA_type"/>
    <property type="match status" value="1"/>
</dbReference>
<dbReference type="GO" id="GO:0016757">
    <property type="term" value="F:glycosyltransferase activity"/>
    <property type="evidence" value="ECO:0007669"/>
    <property type="project" value="UniProtKB-KW"/>
</dbReference>
<evidence type="ECO:0000313" key="4">
    <source>
        <dbReference type="Proteomes" id="UP001490365"/>
    </source>
</evidence>
<name>A0ABV1TGF5_9ACTN</name>
<feature type="domain" description="Glycosyltransferase 2-like" evidence="1">
    <location>
        <begin position="7"/>
        <end position="137"/>
    </location>
</feature>
<gene>
    <name evidence="3" type="ORF">ABT211_17720</name>
</gene>
<dbReference type="InterPro" id="IPR001173">
    <property type="entry name" value="Glyco_trans_2-like"/>
</dbReference>
<comment type="caution">
    <text evidence="3">The sequence shown here is derived from an EMBL/GenBank/DDBJ whole genome shotgun (WGS) entry which is preliminary data.</text>
</comment>
<protein>
    <submittedName>
        <fullName evidence="3">Glycosyltransferase family A protein</fullName>
        <ecNumber evidence="3">2.4.-.-</ecNumber>
    </submittedName>
</protein>
<dbReference type="RefSeq" id="WP_351957650.1">
    <property type="nucleotide sequence ID" value="NZ_JBEOZM010000006.1"/>
</dbReference>
<dbReference type="Pfam" id="PF22181">
    <property type="entry name" value="TarS_linker"/>
    <property type="match status" value="1"/>
</dbReference>
<accession>A0ABV1TGF5</accession>
<feature type="domain" description="TarS/TarP linker" evidence="2">
    <location>
        <begin position="222"/>
        <end position="324"/>
    </location>
</feature>
<dbReference type="PANTHER" id="PTHR22916:SF3">
    <property type="entry name" value="UDP-GLCNAC:BETAGAL BETA-1,3-N-ACETYLGLUCOSAMINYLTRANSFERASE-LIKE PROTEIN 1"/>
    <property type="match status" value="1"/>
</dbReference>
<dbReference type="PANTHER" id="PTHR22916">
    <property type="entry name" value="GLYCOSYLTRANSFERASE"/>
    <property type="match status" value="1"/>
</dbReference>
<dbReference type="Proteomes" id="UP001490365">
    <property type="component" value="Unassembled WGS sequence"/>
</dbReference>
<evidence type="ECO:0000313" key="3">
    <source>
        <dbReference type="EMBL" id="MER6269116.1"/>
    </source>
</evidence>
<keyword evidence="4" id="KW-1185">Reference proteome</keyword>
<dbReference type="SUPFAM" id="SSF53448">
    <property type="entry name" value="Nucleotide-diphospho-sugar transferases"/>
    <property type="match status" value="1"/>
</dbReference>
<keyword evidence="3" id="KW-0328">Glycosyltransferase</keyword>
<dbReference type="Pfam" id="PF00535">
    <property type="entry name" value="Glycos_transf_2"/>
    <property type="match status" value="1"/>
</dbReference>
<reference evidence="3 4" key="1">
    <citation type="submission" date="2024-06" db="EMBL/GenBank/DDBJ databases">
        <title>The Natural Products Discovery Center: Release of the First 8490 Sequenced Strains for Exploring Actinobacteria Biosynthetic Diversity.</title>
        <authorList>
            <person name="Kalkreuter E."/>
            <person name="Kautsar S.A."/>
            <person name="Yang D."/>
            <person name="Bader C.D."/>
            <person name="Teijaro C.N."/>
            <person name="Fluegel L."/>
            <person name="Davis C.M."/>
            <person name="Simpson J.R."/>
            <person name="Lauterbach L."/>
            <person name="Steele A.D."/>
            <person name="Gui C."/>
            <person name="Meng S."/>
            <person name="Li G."/>
            <person name="Viehrig K."/>
            <person name="Ye F."/>
            <person name="Su P."/>
            <person name="Kiefer A.F."/>
            <person name="Nichols A."/>
            <person name="Cepeda A.J."/>
            <person name="Yan W."/>
            <person name="Fan B."/>
            <person name="Jiang Y."/>
            <person name="Adhikari A."/>
            <person name="Zheng C.-J."/>
            <person name="Schuster L."/>
            <person name="Cowan T.M."/>
            <person name="Smanski M.J."/>
            <person name="Chevrette M.G."/>
            <person name="De Carvalho L.P.S."/>
            <person name="Shen B."/>
        </authorList>
    </citation>
    <scope>NUCLEOTIDE SEQUENCE [LARGE SCALE GENOMIC DNA]</scope>
    <source>
        <strain evidence="3 4">NPDC001694</strain>
    </source>
</reference>
<dbReference type="EC" id="2.4.-.-" evidence="3"/>
<organism evidence="3 4">
    <name type="scientific">Streptomyces sp. 900105755</name>
    <dbReference type="NCBI Taxonomy" id="3154389"/>
    <lineage>
        <taxon>Bacteria</taxon>
        <taxon>Bacillati</taxon>
        <taxon>Actinomycetota</taxon>
        <taxon>Actinomycetes</taxon>
        <taxon>Kitasatosporales</taxon>
        <taxon>Streptomycetaceae</taxon>
        <taxon>Streptomyces</taxon>
    </lineage>
</organism>
<keyword evidence="3" id="KW-0808">Transferase</keyword>
<dbReference type="InterPro" id="IPR029044">
    <property type="entry name" value="Nucleotide-diphossugar_trans"/>
</dbReference>
<dbReference type="EMBL" id="JBEOZM010000006">
    <property type="protein sequence ID" value="MER6269116.1"/>
    <property type="molecule type" value="Genomic_DNA"/>
</dbReference>
<sequence length="631" mass="70127">MSRIKVSVIVPVYNTGKYVDECAPSLVGQSLPADEYEVIYVDDGSTDDTLSRLERIAAENSNVQVHTRPNSGWPGAPRNLGLRHAKGEYVQFVDHDDKLGPEALERLYEHAKRNDADVVLGKMSSTMVRPRRVFRHTVDACTIENDELMQSMSPHKMFRRAFVEEHGLRFPEGPWIMEDLLFVSAAYLKAERISILADYPCYYWLKRDDGGNNTQHRFNPRHGFWPNLRTIVRQIKDGTTPSDDVDALQNRLLHRYYHVEVLSRAREPEILREDPAEQRPRFDAAREVALQEFPAAVREGLPAVSGVRAELLERGDFDGAVAFAERVRGVQARGELGRPRWEDGRLVADVGLSLVRGDGEPLVLVQRDGKHWLDPELLGGVPGTEDGWEVRDPFRLAYAELVVKDRDREDWWYPEGDLDVRLEPLGEGRSRLVASGRLTLDPERLAGGRPLERGPHEVWAFVHLLGIDRMVRMTGAGPENTPAAAPALTGGRLALPYWTAGRAQLTLDVGPRLRKLGPDTAEAAAANSAHGRHSLPLPYVAAAASTTAAPVKVTVSTLTVNAELAPDAGVVHLRLPARLQLPSGRHPVILPKAPAPVAYAVVRNGALLRLEGPAYRPGTARRLVDLVRRTR</sequence>
<evidence type="ECO:0000259" key="1">
    <source>
        <dbReference type="Pfam" id="PF00535"/>
    </source>
</evidence>